<dbReference type="EMBL" id="FQWT01000009">
    <property type="protein sequence ID" value="SHH93881.1"/>
    <property type="molecule type" value="Genomic_DNA"/>
</dbReference>
<accession>A0A1M5X279</accession>
<dbReference type="OrthoDB" id="881550at2"/>
<protein>
    <recommendedName>
        <fullName evidence="3">Lipoprotein</fullName>
    </recommendedName>
</protein>
<dbReference type="RefSeq" id="WP_073066745.1">
    <property type="nucleotide sequence ID" value="NZ_FQWT01000009.1"/>
</dbReference>
<reference evidence="2" key="1">
    <citation type="submission" date="2016-11" db="EMBL/GenBank/DDBJ databases">
        <authorList>
            <person name="Varghese N."/>
            <person name="Submissions S."/>
        </authorList>
    </citation>
    <scope>NUCLEOTIDE SEQUENCE [LARGE SCALE GENOMIC DNA]</scope>
    <source>
        <strain evidence="2">DSM 19055</strain>
    </source>
</reference>
<dbReference type="PROSITE" id="PS51257">
    <property type="entry name" value="PROKAR_LIPOPROTEIN"/>
    <property type="match status" value="1"/>
</dbReference>
<dbReference type="Proteomes" id="UP000184047">
    <property type="component" value="Unassembled WGS sequence"/>
</dbReference>
<keyword evidence="2" id="KW-1185">Reference proteome</keyword>
<name>A0A1M5X279_9FLAO</name>
<evidence type="ECO:0000313" key="1">
    <source>
        <dbReference type="EMBL" id="SHH93881.1"/>
    </source>
</evidence>
<organism evidence="1 2">
    <name type="scientific">Chryseobacterium oranimense</name>
    <dbReference type="NCBI Taxonomy" id="421058"/>
    <lineage>
        <taxon>Bacteria</taxon>
        <taxon>Pseudomonadati</taxon>
        <taxon>Bacteroidota</taxon>
        <taxon>Flavobacteriia</taxon>
        <taxon>Flavobacteriales</taxon>
        <taxon>Weeksellaceae</taxon>
        <taxon>Chryseobacterium group</taxon>
        <taxon>Chryseobacterium</taxon>
    </lineage>
</organism>
<proteinExistence type="predicted"/>
<evidence type="ECO:0000313" key="2">
    <source>
        <dbReference type="Proteomes" id="UP000184047"/>
    </source>
</evidence>
<sequence length="179" mass="20855">MKFLPLIFLLIFFISCSKKENLGKGNSGQPEYSFKNIFSFDNEDTIFIKSRFADCGEWGGHDEIIKVYQSKRRIELTYIKYKVNCGKMDSSGSLIQIRDTTRHFILSDSQQLSLMNYFNNLMKSKFIDKEYGNSGNSFLIEDSKEQLRFSQYGNNTLFLNNYNTLMQSLGFSKVVIRNE</sequence>
<gene>
    <name evidence="1" type="ORF">SAMN05421866_4321</name>
</gene>
<dbReference type="AlphaFoldDB" id="A0A1M5X279"/>
<evidence type="ECO:0008006" key="3">
    <source>
        <dbReference type="Google" id="ProtNLM"/>
    </source>
</evidence>